<name>A0A073B058_9PSEU</name>
<accession>A0A073B058</accession>
<dbReference type="EMBL" id="JNVU01000013">
    <property type="protein sequence ID" value="KEI45413.1"/>
    <property type="molecule type" value="Genomic_DNA"/>
</dbReference>
<gene>
    <name evidence="2" type="ORF">GU90_04755</name>
</gene>
<organism evidence="2 3">
    <name type="scientific">Saccharopolyspora rectivirgula</name>
    <dbReference type="NCBI Taxonomy" id="28042"/>
    <lineage>
        <taxon>Bacteria</taxon>
        <taxon>Bacillati</taxon>
        <taxon>Actinomycetota</taxon>
        <taxon>Actinomycetes</taxon>
        <taxon>Pseudonocardiales</taxon>
        <taxon>Pseudonocardiaceae</taxon>
        <taxon>Saccharopolyspora</taxon>
    </lineage>
</organism>
<feature type="compositionally biased region" description="Basic and acidic residues" evidence="1">
    <location>
        <begin position="1"/>
        <end position="12"/>
    </location>
</feature>
<proteinExistence type="predicted"/>
<evidence type="ECO:0000313" key="2">
    <source>
        <dbReference type="EMBL" id="KEI45413.1"/>
    </source>
</evidence>
<protein>
    <submittedName>
        <fullName evidence="2">Uncharacterized protein</fullName>
    </submittedName>
</protein>
<reference evidence="2 3" key="1">
    <citation type="submission" date="2014-06" db="EMBL/GenBank/DDBJ databases">
        <title>Saccharopolyspora rectivirgula DSM-43113 Genome sequencing.</title>
        <authorList>
            <person name="Barrera C."/>
            <person name="Millon L."/>
            <person name="Rognon B."/>
            <person name="Zaugg C."/>
            <person name="Monod M."/>
        </authorList>
    </citation>
    <scope>NUCLEOTIDE SEQUENCE [LARGE SCALE GENOMIC DNA]</scope>
    <source>
        <strain evidence="2 3">DSM 43113</strain>
    </source>
</reference>
<dbReference type="RefSeq" id="WP_029722435.1">
    <property type="nucleotide sequence ID" value="NZ_JAJUIW010000010.1"/>
</dbReference>
<comment type="caution">
    <text evidence="2">The sequence shown here is derived from an EMBL/GenBank/DDBJ whole genome shotgun (WGS) entry which is preliminary data.</text>
</comment>
<feature type="region of interest" description="Disordered" evidence="1">
    <location>
        <begin position="1"/>
        <end position="66"/>
    </location>
</feature>
<evidence type="ECO:0000256" key="1">
    <source>
        <dbReference type="SAM" id="MobiDB-lite"/>
    </source>
</evidence>
<dbReference type="AlphaFoldDB" id="A0A073B058"/>
<dbReference type="Proteomes" id="UP000031419">
    <property type="component" value="Unassembled WGS sequence"/>
</dbReference>
<keyword evidence="3" id="KW-1185">Reference proteome</keyword>
<evidence type="ECO:0000313" key="3">
    <source>
        <dbReference type="Proteomes" id="UP000031419"/>
    </source>
</evidence>
<sequence length="66" mass="7117">MANNTEPRHRGEPSPCAAETGTELDEDDLVPLDRPPIPPGPARAVREPHLPAPRATRPLGYSAKAR</sequence>